<dbReference type="RefSeq" id="WP_120205021.1">
    <property type="nucleotide sequence ID" value="NZ_CP032514.1"/>
</dbReference>
<dbReference type="PANTHER" id="PTHR38454">
    <property type="entry name" value="INTEGRAL MEMBRANE PROTEIN-RELATED"/>
    <property type="match status" value="1"/>
</dbReference>
<feature type="transmembrane region" description="Helical" evidence="1">
    <location>
        <begin position="346"/>
        <end position="365"/>
    </location>
</feature>
<evidence type="ECO:0008006" key="4">
    <source>
        <dbReference type="Google" id="ProtNLM"/>
    </source>
</evidence>
<feature type="transmembrane region" description="Helical" evidence="1">
    <location>
        <begin position="416"/>
        <end position="435"/>
    </location>
</feature>
<feature type="transmembrane region" description="Helical" evidence="1">
    <location>
        <begin position="176"/>
        <end position="197"/>
    </location>
</feature>
<feature type="transmembrane region" description="Helical" evidence="1">
    <location>
        <begin position="456"/>
        <end position="479"/>
    </location>
</feature>
<feature type="transmembrane region" description="Helical" evidence="1">
    <location>
        <begin position="277"/>
        <end position="296"/>
    </location>
</feature>
<feature type="transmembrane region" description="Helical" evidence="1">
    <location>
        <begin position="519"/>
        <end position="541"/>
    </location>
</feature>
<protein>
    <recommendedName>
        <fullName evidence="4">YfhO family protein</fullName>
    </recommendedName>
</protein>
<name>A0ABN5PPH2_9ACTO</name>
<dbReference type="EMBL" id="CP032514">
    <property type="protein sequence ID" value="AYD90256.1"/>
    <property type="molecule type" value="Genomic_DNA"/>
</dbReference>
<accession>A0ABN5PPH2</accession>
<keyword evidence="1" id="KW-1133">Transmembrane helix</keyword>
<keyword evidence="3" id="KW-1185">Reference proteome</keyword>
<keyword evidence="1" id="KW-0472">Membrane</keyword>
<dbReference type="InterPro" id="IPR018580">
    <property type="entry name" value="Uncharacterised_YfhO"/>
</dbReference>
<organism evidence="2 3">
    <name type="scientific">Actinomyces lilanjuaniae</name>
    <dbReference type="NCBI Taxonomy" id="2321394"/>
    <lineage>
        <taxon>Bacteria</taxon>
        <taxon>Bacillati</taxon>
        <taxon>Actinomycetota</taxon>
        <taxon>Actinomycetes</taxon>
        <taxon>Actinomycetales</taxon>
        <taxon>Actinomycetaceae</taxon>
        <taxon>Actinomyces</taxon>
    </lineage>
</organism>
<dbReference type="PANTHER" id="PTHR38454:SF1">
    <property type="entry name" value="INTEGRAL MEMBRANE PROTEIN"/>
    <property type="match status" value="1"/>
</dbReference>
<feature type="transmembrane region" description="Helical" evidence="1">
    <location>
        <begin position="918"/>
        <end position="942"/>
    </location>
</feature>
<feature type="transmembrane region" description="Helical" evidence="1">
    <location>
        <begin position="39"/>
        <end position="57"/>
    </location>
</feature>
<dbReference type="Pfam" id="PF09586">
    <property type="entry name" value="YfhO"/>
    <property type="match status" value="1"/>
</dbReference>
<evidence type="ECO:0000256" key="1">
    <source>
        <dbReference type="SAM" id="Phobius"/>
    </source>
</evidence>
<feature type="transmembrane region" description="Helical" evidence="1">
    <location>
        <begin position="377"/>
        <end position="396"/>
    </location>
</feature>
<feature type="transmembrane region" description="Helical" evidence="1">
    <location>
        <begin position="229"/>
        <end position="257"/>
    </location>
</feature>
<reference evidence="2 3" key="1">
    <citation type="submission" date="2018-09" db="EMBL/GenBank/DDBJ databases">
        <authorList>
            <person name="Li J."/>
        </authorList>
    </citation>
    <scope>NUCLEOTIDE SEQUENCE [LARGE SCALE GENOMIC DNA]</scope>
    <source>
        <strain evidence="2 3">2129</strain>
    </source>
</reference>
<sequence>MLPVLPARLVHRARSLPSRLRTWPHRLGADAVDTALARLGWLGVLVFLALVVVPGLLPSRVFLATDLLSVMDPWAVADGNEVTNRLSWDTIDSATPMAVLIVESVRSGDVPLWDPYTNGGTTLAALPNSGLLSPLSLPWWVLPPTAATAGVKIMEVAAAALGMNGLLRRRWGLPRLTVPLATLVYATSGFMVAWTNWPQTRVAAMIPLLFWATDRLAVERRWRDVLPGALVIASMLLGGFPAIVVYSLLTAAGYLLVRALAHGLRPTQVAASLLRSAAGVLLGAGLAAVQLLPFVWQSLHYINFESRTAENTQPLPLQSLASALVPSLLGDPAADTGRWIAHPVEGFSYIGAAALVLVSLALLVTSRRRPPRGVLPFLIAALVVLLVAVYLGGPLLRLLQEVPGVGSSPIGRMRSVLGFLVAVLAACGLAAVYEAEGLRAQLGRLWGVARPVRSRVVAGGALVVAAGLVGVMVVLAIRYRDPQDAQTSWRLIGTTLVLMGVCTAAAGLAWVLPRRSTAVLAVVVALVLTTLTSVDTARRWWPLSDSDTFYARTPTHELLEDRLDGNRYVSVYTAMMPGTSTLYRQRALSGHAFVSPQWRETMSQVEDGFFQTSTYSMLPVGSLLDGADSGVLDRYAARYVVAPMSEYFPGQREEGAAATEATTLRADGMVLASGSFAGAVRGIVVTASSYESLETDDGLLTVRILSDDDGSVLATSTSDIDGAPGLDGYVAVAGEDIPDNQSWHAEVALTQTEGSLDLGTRADGTLALDPYRPLDDDLRLVHAGDAIVLERLSALDRVRWASTQTVVEDEQERLAVLEEGELAEDTVVLEDASDVQAMTEGTSATVTEKDLGTDTVELAVDSDGPGWVVIADPLRDGGWQATLDGRQVELVEADNAAVAVYVPQAGNHTIRLDYTAPWLVAGLLVTGFSWAVVLVACLPGLLRRARAVASVVPVRARRKQAEASQGQVGDGQHHA</sequence>
<feature type="transmembrane region" description="Helical" evidence="1">
    <location>
        <begin position="491"/>
        <end position="512"/>
    </location>
</feature>
<dbReference type="Proteomes" id="UP000273001">
    <property type="component" value="Chromosome"/>
</dbReference>
<evidence type="ECO:0000313" key="3">
    <source>
        <dbReference type="Proteomes" id="UP000273001"/>
    </source>
</evidence>
<evidence type="ECO:0000313" key="2">
    <source>
        <dbReference type="EMBL" id="AYD90256.1"/>
    </source>
</evidence>
<gene>
    <name evidence="2" type="ORF">D5R93_10005</name>
</gene>
<proteinExistence type="predicted"/>
<keyword evidence="1" id="KW-0812">Transmembrane</keyword>